<organism evidence="2 3">
    <name type="scientific">Thalassobacterium sedimentorum</name>
    <dbReference type="NCBI Taxonomy" id="3041258"/>
    <lineage>
        <taxon>Bacteria</taxon>
        <taxon>Pseudomonadati</taxon>
        <taxon>Verrucomicrobiota</taxon>
        <taxon>Opitutia</taxon>
        <taxon>Puniceicoccales</taxon>
        <taxon>Coraliomargaritaceae</taxon>
        <taxon>Thalassobacterium</taxon>
    </lineage>
</organism>
<evidence type="ECO:0000313" key="2">
    <source>
        <dbReference type="EMBL" id="MDQ8194466.1"/>
    </source>
</evidence>
<keyword evidence="1" id="KW-0472">Membrane</keyword>
<accession>A0ABU1AL47</accession>
<gene>
    <name evidence="2" type="ORF">QEH59_08510</name>
</gene>
<sequence>MNSDQDIPELDPYEDVYSARLRRIEKLAHLFDARFEIPGTKIRFGWDAIIGVLPGVGDTVTLLPQLYLLIEALRLKLGAAVIFRMFMNVLIDWVVGTIPILGDLFDVAFKSNLRNAKLVAEAIRKKRSDV</sequence>
<proteinExistence type="predicted"/>
<keyword evidence="1" id="KW-1133">Transmembrane helix</keyword>
<feature type="transmembrane region" description="Helical" evidence="1">
    <location>
        <begin position="48"/>
        <end position="69"/>
    </location>
</feature>
<reference evidence="2 3" key="1">
    <citation type="submission" date="2023-04" db="EMBL/GenBank/DDBJ databases">
        <title>A novel bacteria isolated from coastal sediment.</title>
        <authorList>
            <person name="Liu X.-J."/>
            <person name="Du Z.-J."/>
        </authorList>
    </citation>
    <scope>NUCLEOTIDE SEQUENCE [LARGE SCALE GENOMIC DNA]</scope>
    <source>
        <strain evidence="2 3">SDUM461004</strain>
    </source>
</reference>
<name>A0ABU1AL47_9BACT</name>
<evidence type="ECO:0000256" key="1">
    <source>
        <dbReference type="SAM" id="Phobius"/>
    </source>
</evidence>
<keyword evidence="3" id="KW-1185">Reference proteome</keyword>
<protein>
    <submittedName>
        <fullName evidence="2">DUF4112 domain-containing protein</fullName>
    </submittedName>
</protein>
<feature type="transmembrane region" description="Helical" evidence="1">
    <location>
        <begin position="81"/>
        <end position="102"/>
    </location>
</feature>
<keyword evidence="1" id="KW-0812">Transmembrane</keyword>
<dbReference type="PANTHER" id="PTHR35519">
    <property type="entry name" value="MEMBRANE PROTEINS"/>
    <property type="match status" value="1"/>
</dbReference>
<comment type="caution">
    <text evidence="2">The sequence shown here is derived from an EMBL/GenBank/DDBJ whole genome shotgun (WGS) entry which is preliminary data.</text>
</comment>
<evidence type="ECO:0000313" key="3">
    <source>
        <dbReference type="Proteomes" id="UP001243717"/>
    </source>
</evidence>
<dbReference type="EMBL" id="JARXIC010000011">
    <property type="protein sequence ID" value="MDQ8194466.1"/>
    <property type="molecule type" value="Genomic_DNA"/>
</dbReference>
<dbReference type="InterPro" id="IPR025187">
    <property type="entry name" value="DUF4112"/>
</dbReference>
<dbReference type="PANTHER" id="PTHR35519:SF2">
    <property type="entry name" value="PH DOMAIN PROTEIN"/>
    <property type="match status" value="1"/>
</dbReference>
<dbReference type="Pfam" id="PF13430">
    <property type="entry name" value="DUF4112"/>
    <property type="match status" value="1"/>
</dbReference>
<dbReference type="Proteomes" id="UP001243717">
    <property type="component" value="Unassembled WGS sequence"/>
</dbReference>
<dbReference type="RefSeq" id="WP_308984941.1">
    <property type="nucleotide sequence ID" value="NZ_JARXIC010000011.1"/>
</dbReference>